<reference evidence="2" key="1">
    <citation type="submission" date="2020-09" db="EMBL/GenBank/DDBJ databases">
        <title>Bosea spartocytisi sp. nov. a root nodule endophyte of Spartocytisus supranubius in the high mountain ecosystem fo the Teide National Park (Canary Islands, Spain).</title>
        <authorList>
            <person name="Pulido-Suarez L."/>
            <person name="Peix A."/>
            <person name="Igual J.M."/>
            <person name="Socas-Perez N."/>
            <person name="Velazquez E."/>
            <person name="Flores-Felix J.D."/>
            <person name="Leon-Barrios M."/>
        </authorList>
    </citation>
    <scope>NUCLEOTIDE SEQUENCE</scope>
    <source>
        <strain evidence="2">SSUT16</strain>
    </source>
</reference>
<feature type="signal peptide" evidence="1">
    <location>
        <begin position="1"/>
        <end position="25"/>
    </location>
</feature>
<proteinExistence type="predicted"/>
<dbReference type="AlphaFoldDB" id="A0A927HZT7"/>
<feature type="chain" id="PRO_5037393182" description="Invasion associated locus B family protein" evidence="1">
    <location>
        <begin position="26"/>
        <end position="141"/>
    </location>
</feature>
<evidence type="ECO:0008006" key="4">
    <source>
        <dbReference type="Google" id="ProtNLM"/>
    </source>
</evidence>
<comment type="caution">
    <text evidence="2">The sequence shown here is derived from an EMBL/GenBank/DDBJ whole genome shotgun (WGS) entry which is preliminary data.</text>
</comment>
<dbReference type="EMBL" id="JACXWY010000004">
    <property type="protein sequence ID" value="MBD3845652.1"/>
    <property type="molecule type" value="Genomic_DNA"/>
</dbReference>
<dbReference type="RefSeq" id="WP_133562911.1">
    <property type="nucleotide sequence ID" value="NZ_JACXWY010000004.1"/>
</dbReference>
<evidence type="ECO:0000313" key="3">
    <source>
        <dbReference type="Proteomes" id="UP000619295"/>
    </source>
</evidence>
<sequence>MPTRLLIPCVIAVSAAFAGLNGAQAQPCSTNFTSAGVPMLSEITYRTWDLVKSPPAKAINGAARAVSAEGFGGIRVDKATNTLTALQDGAGSGRLQSLRITARKSGGATRLDLVFTVQAGQIGHEGEVRRGFCNFVDAARG</sequence>
<evidence type="ECO:0000313" key="2">
    <source>
        <dbReference type="EMBL" id="MBD3845652.1"/>
    </source>
</evidence>
<gene>
    <name evidence="2" type="ORF">IED13_08080</name>
</gene>
<protein>
    <recommendedName>
        <fullName evidence="4">Invasion associated locus B family protein</fullName>
    </recommendedName>
</protein>
<evidence type="ECO:0000256" key="1">
    <source>
        <dbReference type="SAM" id="SignalP"/>
    </source>
</evidence>
<dbReference type="Proteomes" id="UP000619295">
    <property type="component" value="Unassembled WGS sequence"/>
</dbReference>
<organism evidence="2 3">
    <name type="scientific">Bosea spartocytisi</name>
    <dbReference type="NCBI Taxonomy" id="2773451"/>
    <lineage>
        <taxon>Bacteria</taxon>
        <taxon>Pseudomonadati</taxon>
        <taxon>Pseudomonadota</taxon>
        <taxon>Alphaproteobacteria</taxon>
        <taxon>Hyphomicrobiales</taxon>
        <taxon>Boseaceae</taxon>
        <taxon>Bosea</taxon>
    </lineage>
</organism>
<keyword evidence="1" id="KW-0732">Signal</keyword>
<keyword evidence="3" id="KW-1185">Reference proteome</keyword>
<accession>A0A927HZT7</accession>
<name>A0A927HZT7_9HYPH</name>